<keyword evidence="1" id="KW-1133">Transmembrane helix</keyword>
<gene>
    <name evidence="2" type="ORF">IBJ83_02135</name>
</gene>
<feature type="transmembrane region" description="Helical" evidence="1">
    <location>
        <begin position="48"/>
        <end position="75"/>
    </location>
</feature>
<accession>A0ABS1C7P1</accession>
<proteinExistence type="predicted"/>
<dbReference type="Pfam" id="PF14163">
    <property type="entry name" value="SieB"/>
    <property type="match status" value="1"/>
</dbReference>
<name>A0ABS1C7P1_9FIRM</name>
<keyword evidence="1" id="KW-0472">Membrane</keyword>
<dbReference type="EMBL" id="JACVDA010000004">
    <property type="protein sequence ID" value="MBK1468116.1"/>
    <property type="molecule type" value="Genomic_DNA"/>
</dbReference>
<evidence type="ECO:0000256" key="1">
    <source>
        <dbReference type="SAM" id="Phobius"/>
    </source>
</evidence>
<feature type="transmembrane region" description="Helical" evidence="1">
    <location>
        <begin position="17"/>
        <end position="36"/>
    </location>
</feature>
<dbReference type="InterPro" id="IPR025982">
    <property type="entry name" value="SieB"/>
</dbReference>
<reference evidence="2 3" key="1">
    <citation type="submission" date="2020-09" db="EMBL/GenBank/DDBJ databases">
        <title>Parvimonas S3374 sp. nov.</title>
        <authorList>
            <person name="Buhl M."/>
        </authorList>
    </citation>
    <scope>NUCLEOTIDE SEQUENCE [LARGE SCALE GENOMIC DNA]</scope>
    <source>
        <strain evidence="2 3">S3374</strain>
    </source>
</reference>
<evidence type="ECO:0000313" key="3">
    <source>
        <dbReference type="Proteomes" id="UP000823123"/>
    </source>
</evidence>
<dbReference type="Proteomes" id="UP000823123">
    <property type="component" value="Unassembled WGS sequence"/>
</dbReference>
<sequence length="190" mass="22591">MNFDFKIVDFFKLPTKIMCAISIATGLVLFLPDSFIQKMYMIDFRNKYGFTIGLIFLISISIVTITIVVSLYKYFSNKHFWKKFKDTAKERLLKLDDYQKTIVYVLYKEDNHTEELPIHDGAVRWLKQNMVITETTNQYMVSDLNNAVFPFMLNPWVVEAMQNDEELVNEFSKAYKKMESKYNKMISNRY</sequence>
<evidence type="ECO:0000313" key="2">
    <source>
        <dbReference type="EMBL" id="MBK1468116.1"/>
    </source>
</evidence>
<dbReference type="RefSeq" id="WP_001008309.1">
    <property type="nucleotide sequence ID" value="NZ_JACVDA010000004.1"/>
</dbReference>
<organism evidence="2 3">
    <name type="scientific">Parvimonas parva</name>
    <dbReference type="NCBI Taxonomy" id="2769485"/>
    <lineage>
        <taxon>Bacteria</taxon>
        <taxon>Bacillati</taxon>
        <taxon>Bacillota</taxon>
        <taxon>Tissierellia</taxon>
        <taxon>Tissierellales</taxon>
        <taxon>Peptoniphilaceae</taxon>
        <taxon>Parvimonas</taxon>
    </lineage>
</organism>
<comment type="caution">
    <text evidence="2">The sequence shown here is derived from an EMBL/GenBank/DDBJ whole genome shotgun (WGS) entry which is preliminary data.</text>
</comment>
<protein>
    <submittedName>
        <fullName evidence="2">Superinfection exclusion B family protein</fullName>
    </submittedName>
</protein>
<keyword evidence="1" id="KW-0812">Transmembrane</keyword>
<keyword evidence="3" id="KW-1185">Reference proteome</keyword>